<proteinExistence type="predicted"/>
<comment type="caution">
    <text evidence="1">The sequence shown here is derived from an EMBL/GenBank/DDBJ whole genome shotgun (WGS) entry which is preliminary data.</text>
</comment>
<reference evidence="1" key="1">
    <citation type="submission" date="2022-02" db="EMBL/GenBank/DDBJ databases">
        <title>Plant Genome Project.</title>
        <authorList>
            <person name="Zhang R.-G."/>
        </authorList>
    </citation>
    <scope>NUCLEOTIDE SEQUENCE</scope>
    <source>
        <strain evidence="1">AT1</strain>
    </source>
</reference>
<evidence type="ECO:0000313" key="2">
    <source>
        <dbReference type="Proteomes" id="UP001062846"/>
    </source>
</evidence>
<accession>A0ACC0NIG6</accession>
<evidence type="ECO:0000313" key="1">
    <source>
        <dbReference type="EMBL" id="KAI8553000.1"/>
    </source>
</evidence>
<gene>
    <name evidence="1" type="ORF">RHMOL_Rhmol06G0311300</name>
</gene>
<organism evidence="1 2">
    <name type="scientific">Rhododendron molle</name>
    <name type="common">Chinese azalea</name>
    <name type="synonym">Azalea mollis</name>
    <dbReference type="NCBI Taxonomy" id="49168"/>
    <lineage>
        <taxon>Eukaryota</taxon>
        <taxon>Viridiplantae</taxon>
        <taxon>Streptophyta</taxon>
        <taxon>Embryophyta</taxon>
        <taxon>Tracheophyta</taxon>
        <taxon>Spermatophyta</taxon>
        <taxon>Magnoliopsida</taxon>
        <taxon>eudicotyledons</taxon>
        <taxon>Gunneridae</taxon>
        <taxon>Pentapetalae</taxon>
        <taxon>asterids</taxon>
        <taxon>Ericales</taxon>
        <taxon>Ericaceae</taxon>
        <taxon>Ericoideae</taxon>
        <taxon>Rhodoreae</taxon>
        <taxon>Rhododendron</taxon>
    </lineage>
</organism>
<protein>
    <submittedName>
        <fullName evidence="1">Uncharacterized protein</fullName>
    </submittedName>
</protein>
<sequence length="83" mass="9675">MLYFPDLSSALENHGKNVEFKACLHEGWNAEVDCCFFRYVDEPPSTFSMKMMDGKTVNKWVEPGKFFRERMLTMGTIMPMPDI</sequence>
<name>A0ACC0NIG6_RHOML</name>
<dbReference type="Proteomes" id="UP001062846">
    <property type="component" value="Chromosome 6"/>
</dbReference>
<keyword evidence="2" id="KW-1185">Reference proteome</keyword>
<dbReference type="EMBL" id="CM046393">
    <property type="protein sequence ID" value="KAI8553000.1"/>
    <property type="molecule type" value="Genomic_DNA"/>
</dbReference>